<keyword evidence="9" id="KW-1185">Reference proteome</keyword>
<dbReference type="PANTHER" id="PTHR34820:SF4">
    <property type="entry name" value="INNER MEMBRANE PROTEIN YEBZ"/>
    <property type="match status" value="1"/>
</dbReference>
<dbReference type="InterPro" id="IPR032694">
    <property type="entry name" value="CopC/D"/>
</dbReference>
<gene>
    <name evidence="8" type="ORF">ACFO6V_04345</name>
</gene>
<feature type="transmembrane region" description="Helical" evidence="6">
    <location>
        <begin position="161"/>
        <end position="180"/>
    </location>
</feature>
<evidence type="ECO:0000256" key="5">
    <source>
        <dbReference type="ARBA" id="ARBA00023136"/>
    </source>
</evidence>
<feature type="transmembrane region" description="Helical" evidence="6">
    <location>
        <begin position="235"/>
        <end position="255"/>
    </location>
</feature>
<feature type="transmembrane region" description="Helical" evidence="6">
    <location>
        <begin position="92"/>
        <end position="115"/>
    </location>
</feature>
<feature type="domain" description="Copper resistance protein D" evidence="7">
    <location>
        <begin position="198"/>
        <end position="298"/>
    </location>
</feature>
<feature type="transmembrane region" description="Helical" evidence="6">
    <location>
        <begin position="201"/>
        <end position="223"/>
    </location>
</feature>
<feature type="transmembrane region" description="Helical" evidence="6">
    <location>
        <begin position="122"/>
        <end position="141"/>
    </location>
</feature>
<dbReference type="PANTHER" id="PTHR34820">
    <property type="entry name" value="INNER MEMBRANE PROTEIN YEBZ"/>
    <property type="match status" value="1"/>
</dbReference>
<dbReference type="Pfam" id="PF05425">
    <property type="entry name" value="CopD"/>
    <property type="match status" value="1"/>
</dbReference>
<evidence type="ECO:0000256" key="4">
    <source>
        <dbReference type="ARBA" id="ARBA00022989"/>
    </source>
</evidence>
<feature type="transmembrane region" description="Helical" evidence="6">
    <location>
        <begin position="20"/>
        <end position="40"/>
    </location>
</feature>
<keyword evidence="3 6" id="KW-0812">Transmembrane</keyword>
<comment type="subcellular location">
    <subcellularLocation>
        <location evidence="1">Cell membrane</location>
        <topology evidence="1">Multi-pass membrane protein</topology>
    </subcellularLocation>
</comment>
<dbReference type="InterPro" id="IPR008457">
    <property type="entry name" value="Cu-R_CopD_dom"/>
</dbReference>
<comment type="caution">
    <text evidence="8">The sequence shown here is derived from an EMBL/GenBank/DDBJ whole genome shotgun (WGS) entry which is preliminary data.</text>
</comment>
<protein>
    <submittedName>
        <fullName evidence="8">Copper resistance D family protein</fullName>
    </submittedName>
</protein>
<keyword evidence="2" id="KW-1003">Cell membrane</keyword>
<keyword evidence="5 6" id="KW-0472">Membrane</keyword>
<feature type="transmembrane region" description="Helical" evidence="6">
    <location>
        <begin position="52"/>
        <end position="72"/>
    </location>
</feature>
<evidence type="ECO:0000256" key="6">
    <source>
        <dbReference type="SAM" id="Phobius"/>
    </source>
</evidence>
<evidence type="ECO:0000256" key="1">
    <source>
        <dbReference type="ARBA" id="ARBA00004651"/>
    </source>
</evidence>
<reference evidence="9" key="1">
    <citation type="journal article" date="2019" name="Int. J. Syst. Evol. Microbiol.">
        <title>The Global Catalogue of Microorganisms (GCM) 10K type strain sequencing project: providing services to taxonomists for standard genome sequencing and annotation.</title>
        <authorList>
            <consortium name="The Broad Institute Genomics Platform"/>
            <consortium name="The Broad Institute Genome Sequencing Center for Infectious Disease"/>
            <person name="Wu L."/>
            <person name="Ma J."/>
        </authorList>
    </citation>
    <scope>NUCLEOTIDE SEQUENCE [LARGE SCALE GENOMIC DNA]</scope>
    <source>
        <strain evidence="9">CCUG 42722</strain>
    </source>
</reference>
<name>A0ABV9HAR3_9MICO</name>
<feature type="transmembrane region" description="Helical" evidence="6">
    <location>
        <begin position="276"/>
        <end position="298"/>
    </location>
</feature>
<proteinExistence type="predicted"/>
<evidence type="ECO:0000259" key="7">
    <source>
        <dbReference type="Pfam" id="PF05425"/>
    </source>
</evidence>
<evidence type="ECO:0000313" key="8">
    <source>
        <dbReference type="EMBL" id="MFC4627452.1"/>
    </source>
</evidence>
<sequence length="307" mass="31985">MRTPFTTPGSTELAMDVLTAGQYLGLLVFAGLVFFQVAVLREPRLPRRLQGLLRGAALVAVLSSILLVPASALRVVGAEAWSVVSPRSWLPAVLPAPGAAAVLVTAAVSVVCLVLTRRVGHVGQGISLLCATLAVTAPVLVGHTQSVEPQWAMILADVGHLLAAAFWAGGLAGLALYLPAIGPRPGHDADPLHAVGVTVRFSTFALVSTLLLAVSGTVMAVLIVETPQNLVGTGYGRALLVKLGVIAVVIALAAWNRHNLLRRIVPRPTVSMRWRALHRVLVVEASLLVAAVVITGILTNSSPGHSH</sequence>
<evidence type="ECO:0000256" key="2">
    <source>
        <dbReference type="ARBA" id="ARBA00022475"/>
    </source>
</evidence>
<dbReference type="RefSeq" id="WP_377132609.1">
    <property type="nucleotide sequence ID" value="NZ_JBHSFI010000002.1"/>
</dbReference>
<organism evidence="8 9">
    <name type="scientific">Promicromonospora alba</name>
    <dbReference type="NCBI Taxonomy" id="1616110"/>
    <lineage>
        <taxon>Bacteria</taxon>
        <taxon>Bacillati</taxon>
        <taxon>Actinomycetota</taxon>
        <taxon>Actinomycetes</taxon>
        <taxon>Micrococcales</taxon>
        <taxon>Promicromonosporaceae</taxon>
        <taxon>Promicromonospora</taxon>
    </lineage>
</organism>
<dbReference type="EMBL" id="JBHSFI010000002">
    <property type="protein sequence ID" value="MFC4627452.1"/>
    <property type="molecule type" value="Genomic_DNA"/>
</dbReference>
<dbReference type="Proteomes" id="UP001596011">
    <property type="component" value="Unassembled WGS sequence"/>
</dbReference>
<evidence type="ECO:0000313" key="9">
    <source>
        <dbReference type="Proteomes" id="UP001596011"/>
    </source>
</evidence>
<accession>A0ABV9HAR3</accession>
<keyword evidence="4 6" id="KW-1133">Transmembrane helix</keyword>
<evidence type="ECO:0000256" key="3">
    <source>
        <dbReference type="ARBA" id="ARBA00022692"/>
    </source>
</evidence>